<keyword evidence="11" id="KW-1185">Reference proteome</keyword>
<organism evidence="10 11">
    <name type="scientific">Hohenbuehelia grisea</name>
    <dbReference type="NCBI Taxonomy" id="104357"/>
    <lineage>
        <taxon>Eukaryota</taxon>
        <taxon>Fungi</taxon>
        <taxon>Dikarya</taxon>
        <taxon>Basidiomycota</taxon>
        <taxon>Agaricomycotina</taxon>
        <taxon>Agaricomycetes</taxon>
        <taxon>Agaricomycetidae</taxon>
        <taxon>Agaricales</taxon>
        <taxon>Pleurotineae</taxon>
        <taxon>Pleurotaceae</taxon>
        <taxon>Hohenbuehelia</taxon>
    </lineage>
</organism>
<dbReference type="Proteomes" id="UP001556367">
    <property type="component" value="Unassembled WGS sequence"/>
</dbReference>
<feature type="region of interest" description="Disordered" evidence="9">
    <location>
        <begin position="119"/>
        <end position="154"/>
    </location>
</feature>
<comment type="caution">
    <text evidence="10">The sequence shown here is derived from an EMBL/GenBank/DDBJ whole genome shotgun (WGS) entry which is preliminary data.</text>
</comment>
<reference evidence="11" key="1">
    <citation type="submission" date="2024-06" db="EMBL/GenBank/DDBJ databases">
        <title>Multi-omics analyses provide insights into the biosynthesis of the anticancer antibiotic pleurotin in Hohenbuehelia grisea.</title>
        <authorList>
            <person name="Weaver J.A."/>
            <person name="Alberti F."/>
        </authorList>
    </citation>
    <scope>NUCLEOTIDE SEQUENCE [LARGE SCALE GENOMIC DNA]</scope>
    <source>
        <strain evidence="11">T-177</strain>
    </source>
</reference>
<dbReference type="InterPro" id="IPR019165">
    <property type="entry name" value="Peptidase_M76_ATP23"/>
</dbReference>
<name>A0ABR3J9Q9_9AGAR</name>
<dbReference type="PANTHER" id="PTHR21711:SF0">
    <property type="entry name" value="MITOCHONDRIAL INNER MEMBRANE PROTEASE ATP23 HOMOLOG"/>
    <property type="match status" value="1"/>
</dbReference>
<feature type="compositionally biased region" description="Low complexity" evidence="9">
    <location>
        <begin position="119"/>
        <end position="149"/>
    </location>
</feature>
<comment type="subcellular location">
    <subcellularLocation>
        <location evidence="1 8">Mitochondrion inner membrane</location>
        <topology evidence="1 8">Peripheral membrane protein</topology>
        <orientation evidence="1 8">Intermembrane side</orientation>
    </subcellularLocation>
</comment>
<keyword evidence="8" id="KW-0496">Mitochondrion</keyword>
<evidence type="ECO:0000256" key="7">
    <source>
        <dbReference type="ARBA" id="ARBA00023049"/>
    </source>
</evidence>
<gene>
    <name evidence="10" type="ORF">HGRIS_008803</name>
</gene>
<evidence type="ECO:0000313" key="11">
    <source>
        <dbReference type="Proteomes" id="UP001556367"/>
    </source>
</evidence>
<keyword evidence="5 8" id="KW-0479">Metal-binding</keyword>
<dbReference type="EMBL" id="JASNQZ010000011">
    <property type="protein sequence ID" value="KAL0952193.1"/>
    <property type="molecule type" value="Genomic_DNA"/>
</dbReference>
<evidence type="ECO:0000313" key="10">
    <source>
        <dbReference type="EMBL" id="KAL0952193.1"/>
    </source>
</evidence>
<evidence type="ECO:0000256" key="8">
    <source>
        <dbReference type="RuleBase" id="RU364057"/>
    </source>
</evidence>
<feature type="region of interest" description="Disordered" evidence="9">
    <location>
        <begin position="1"/>
        <end position="40"/>
    </location>
</feature>
<evidence type="ECO:0000256" key="2">
    <source>
        <dbReference type="ARBA" id="ARBA00009915"/>
    </source>
</evidence>
<comment type="function">
    <text evidence="8">Has a dual role in the assembly of mitochondrial ATPase.</text>
</comment>
<evidence type="ECO:0000256" key="5">
    <source>
        <dbReference type="ARBA" id="ARBA00022723"/>
    </source>
</evidence>
<keyword evidence="7 8" id="KW-0482">Metalloprotease</keyword>
<evidence type="ECO:0000256" key="1">
    <source>
        <dbReference type="ARBA" id="ARBA00004137"/>
    </source>
</evidence>
<evidence type="ECO:0000256" key="9">
    <source>
        <dbReference type="SAM" id="MobiDB-lite"/>
    </source>
</evidence>
<dbReference type="PANTHER" id="PTHR21711">
    <property type="entry name" value="MITOCHONDRIAL INNER MEMBRANE PROTEASE"/>
    <property type="match status" value="1"/>
</dbReference>
<evidence type="ECO:0000256" key="3">
    <source>
        <dbReference type="ARBA" id="ARBA00014615"/>
    </source>
</evidence>
<accession>A0ABR3J9Q9</accession>
<comment type="similarity">
    <text evidence="2 8">Belongs to the peptidase M76 family.</text>
</comment>
<keyword evidence="8" id="KW-0472">Membrane</keyword>
<keyword evidence="4 8" id="KW-0645">Protease</keyword>
<dbReference type="Pfam" id="PF09768">
    <property type="entry name" value="Peptidase_M76"/>
    <property type="match status" value="2"/>
</dbReference>
<dbReference type="EC" id="3.4.24.-" evidence="8"/>
<evidence type="ECO:0000256" key="6">
    <source>
        <dbReference type="ARBA" id="ARBA00022801"/>
    </source>
</evidence>
<sequence length="254" mass="26806">MSTAASSGNASSSSSTATSSSSHPFSSPSPKAPSDAPSLSAFEQWRRKAALITGVGVTPEERAADQMSIHCNGCEQWKSQLLQYSPSVLFMLKHLKLSGCEVPPDNIICAPCGPPPGPSITTTSPSASSTSASAPASSSARPNSSQSATLPTAKSGGFSPEAGAIVLCAGQFFSKAHMENTLVHELVHMYDHCRFKVDWNDLRHHACSEACVRRRAVLSVASNPACPDAATAERAVNEVWDSCFSDTRPFDEIY</sequence>
<proteinExistence type="inferred from homology"/>
<keyword evidence="8" id="KW-0999">Mitochondrion inner membrane</keyword>
<evidence type="ECO:0000256" key="4">
    <source>
        <dbReference type="ARBA" id="ARBA00022670"/>
    </source>
</evidence>
<keyword evidence="6 8" id="KW-0378">Hydrolase</keyword>
<protein>
    <recommendedName>
        <fullName evidence="3 8">Mitochondrial inner membrane protease ATP23</fullName>
        <ecNumber evidence="8">3.4.24.-</ecNumber>
    </recommendedName>
</protein>